<accession>U5DIS6</accession>
<evidence type="ECO:0000313" key="7">
    <source>
        <dbReference type="Proteomes" id="UP000016960"/>
    </source>
</evidence>
<dbReference type="Pfam" id="PF03466">
    <property type="entry name" value="LysR_substrate"/>
    <property type="match status" value="1"/>
</dbReference>
<dbReference type="GO" id="GO:0003677">
    <property type="term" value="F:DNA binding"/>
    <property type="evidence" value="ECO:0007669"/>
    <property type="project" value="UniProtKB-KW"/>
</dbReference>
<dbReference type="PRINTS" id="PR00039">
    <property type="entry name" value="HTHLYSR"/>
</dbReference>
<dbReference type="Pfam" id="PF00126">
    <property type="entry name" value="HTH_1"/>
    <property type="match status" value="1"/>
</dbReference>
<dbReference type="InterPro" id="IPR000847">
    <property type="entry name" value="LysR_HTH_N"/>
</dbReference>
<gene>
    <name evidence="6" type="ORF">KR51_00030450</name>
</gene>
<dbReference type="CDD" id="cd05466">
    <property type="entry name" value="PBP2_LTTR_substrate"/>
    <property type="match status" value="1"/>
</dbReference>
<evidence type="ECO:0000256" key="2">
    <source>
        <dbReference type="ARBA" id="ARBA00023015"/>
    </source>
</evidence>
<proteinExistence type="inferred from homology"/>
<dbReference type="Gene3D" id="1.10.10.10">
    <property type="entry name" value="Winged helix-like DNA-binding domain superfamily/Winged helix DNA-binding domain"/>
    <property type="match status" value="1"/>
</dbReference>
<comment type="similarity">
    <text evidence="1">Belongs to the LysR transcriptional regulatory family.</text>
</comment>
<dbReference type="Proteomes" id="UP000016960">
    <property type="component" value="Unassembled WGS sequence"/>
</dbReference>
<dbReference type="PROSITE" id="PS50931">
    <property type="entry name" value="HTH_LYSR"/>
    <property type="match status" value="1"/>
</dbReference>
<dbReference type="eggNOG" id="COG0583">
    <property type="taxonomic scope" value="Bacteria"/>
</dbReference>
<dbReference type="InterPro" id="IPR036388">
    <property type="entry name" value="WH-like_DNA-bd_sf"/>
</dbReference>
<evidence type="ECO:0000256" key="1">
    <source>
        <dbReference type="ARBA" id="ARBA00009437"/>
    </source>
</evidence>
<comment type="caution">
    <text evidence="6">The sequence shown here is derived from an EMBL/GenBank/DDBJ whole genome shotgun (WGS) entry which is preliminary data.</text>
</comment>
<dbReference type="InterPro" id="IPR005119">
    <property type="entry name" value="LysR_subst-bd"/>
</dbReference>
<evidence type="ECO:0000256" key="4">
    <source>
        <dbReference type="ARBA" id="ARBA00023163"/>
    </source>
</evidence>
<keyword evidence="2" id="KW-0805">Transcription regulation</keyword>
<evidence type="ECO:0000256" key="3">
    <source>
        <dbReference type="ARBA" id="ARBA00023125"/>
    </source>
</evidence>
<dbReference type="RefSeq" id="WP_022608645.1">
    <property type="nucleotide sequence ID" value="NZ_ASSJ01000076.1"/>
</dbReference>
<dbReference type="SUPFAM" id="SSF46785">
    <property type="entry name" value="Winged helix' DNA-binding domain"/>
    <property type="match status" value="1"/>
</dbReference>
<keyword evidence="4" id="KW-0804">Transcription</keyword>
<dbReference type="GO" id="GO:0003700">
    <property type="term" value="F:DNA-binding transcription factor activity"/>
    <property type="evidence" value="ECO:0007669"/>
    <property type="project" value="InterPro"/>
</dbReference>
<reference evidence="6 7" key="1">
    <citation type="submission" date="2013-05" db="EMBL/GenBank/DDBJ databases">
        <title>Draft genome sequence of Rubidibacter lacunae KORDI 51-2.</title>
        <authorList>
            <person name="Choi D.H."/>
            <person name="Noh J.H."/>
            <person name="Kwon K.-K."/>
            <person name="Lee J.-H."/>
            <person name="Ryu J.-Y."/>
        </authorList>
    </citation>
    <scope>NUCLEOTIDE SEQUENCE [LARGE SCALE GENOMIC DNA]</scope>
    <source>
        <strain evidence="6 7">KORDI 51-2</strain>
    </source>
</reference>
<keyword evidence="7" id="KW-1185">Reference proteome</keyword>
<dbReference type="InterPro" id="IPR036390">
    <property type="entry name" value="WH_DNA-bd_sf"/>
</dbReference>
<dbReference type="InParanoid" id="U5DIS6"/>
<dbReference type="Gene3D" id="3.40.190.290">
    <property type="match status" value="1"/>
</dbReference>
<dbReference type="AlphaFoldDB" id="U5DIS6"/>
<name>U5DIS6_9CHRO</name>
<dbReference type="SUPFAM" id="SSF53850">
    <property type="entry name" value="Periplasmic binding protein-like II"/>
    <property type="match status" value="1"/>
</dbReference>
<dbReference type="STRING" id="582515.KR51_00030450"/>
<sequence length="309" mass="33804">MSRIDLTKLKFSQLRALVAVADTGNFSQAAAKLALSQSTISHAIATLEDELGAILVKRGRQGAFLTSIGADIAADARSVLDLLVEIGRKAESARSLETGELTIACFRSIGTHILPGAIAQFHRRFPGIRVTINEYQLFRAVEDDIRQGGADLGFTYLPAGPEFETRELFRDDYIALLPPDPPPPETLTWEHLKRYPLILSPEEYGCHQIITNYLAHHNQQIDPAYEVKEDSTILGMVQRGLGATVMARLAAQPIPPGIVTRSLPSLLERVIGAAFLADVLHPPAVFAFVDTLQQMAQRERNGAVADESM</sequence>
<organism evidence="6 7">
    <name type="scientific">Rubidibacter lacunae KORDI 51-2</name>
    <dbReference type="NCBI Taxonomy" id="582515"/>
    <lineage>
        <taxon>Bacteria</taxon>
        <taxon>Bacillati</taxon>
        <taxon>Cyanobacteriota</taxon>
        <taxon>Cyanophyceae</taxon>
        <taxon>Oscillatoriophycideae</taxon>
        <taxon>Chroococcales</taxon>
        <taxon>Aphanothecaceae</taxon>
        <taxon>Rubidibacter</taxon>
    </lineage>
</organism>
<dbReference type="OrthoDB" id="63123at2"/>
<dbReference type="FunCoup" id="U5DIS6">
    <property type="interactions" value="23"/>
</dbReference>
<feature type="domain" description="HTH lysR-type" evidence="5">
    <location>
        <begin position="9"/>
        <end position="66"/>
    </location>
</feature>
<dbReference type="InterPro" id="IPR050950">
    <property type="entry name" value="HTH-type_LysR_regulators"/>
</dbReference>
<dbReference type="GO" id="GO:0005829">
    <property type="term" value="C:cytosol"/>
    <property type="evidence" value="ECO:0007669"/>
    <property type="project" value="TreeGrafter"/>
</dbReference>
<protein>
    <submittedName>
        <fullName evidence="6">Transcriptional regulator</fullName>
    </submittedName>
</protein>
<dbReference type="PANTHER" id="PTHR30419">
    <property type="entry name" value="HTH-TYPE TRANSCRIPTIONAL REGULATOR YBHD"/>
    <property type="match status" value="1"/>
</dbReference>
<keyword evidence="3" id="KW-0238">DNA-binding</keyword>
<evidence type="ECO:0000313" key="6">
    <source>
        <dbReference type="EMBL" id="ERN40499.1"/>
    </source>
</evidence>
<evidence type="ECO:0000259" key="5">
    <source>
        <dbReference type="PROSITE" id="PS50931"/>
    </source>
</evidence>
<dbReference type="EMBL" id="ASSJ01000076">
    <property type="protein sequence ID" value="ERN40499.1"/>
    <property type="molecule type" value="Genomic_DNA"/>
</dbReference>